<proteinExistence type="predicted"/>
<evidence type="ECO:0000313" key="2">
    <source>
        <dbReference type="Proteomes" id="UP000789525"/>
    </source>
</evidence>
<gene>
    <name evidence="1" type="ORF">ACOLOM_LOCUS1689</name>
</gene>
<protein>
    <submittedName>
        <fullName evidence="1">2338_t:CDS:1</fullName>
    </submittedName>
</protein>
<dbReference type="EMBL" id="CAJVPT010002016">
    <property type="protein sequence ID" value="CAG8473367.1"/>
    <property type="molecule type" value="Genomic_DNA"/>
</dbReference>
<evidence type="ECO:0000313" key="1">
    <source>
        <dbReference type="EMBL" id="CAG8473367.1"/>
    </source>
</evidence>
<reference evidence="1" key="1">
    <citation type="submission" date="2021-06" db="EMBL/GenBank/DDBJ databases">
        <authorList>
            <person name="Kallberg Y."/>
            <person name="Tangrot J."/>
            <person name="Rosling A."/>
        </authorList>
    </citation>
    <scope>NUCLEOTIDE SEQUENCE</scope>
    <source>
        <strain evidence="1">CL356</strain>
    </source>
</reference>
<comment type="caution">
    <text evidence="1">The sequence shown here is derived from an EMBL/GenBank/DDBJ whole genome shotgun (WGS) entry which is preliminary data.</text>
</comment>
<accession>A0ACA9KH23</accession>
<dbReference type="Proteomes" id="UP000789525">
    <property type="component" value="Unassembled WGS sequence"/>
</dbReference>
<sequence>MSSLHQRRNYSYGNGNRYSGNGNNSRQYGNNLKDNDYSNGGNHSKSPPPNYRNFGEITFRVFNIRPTTTITELLGCFSIHGNVHKIQIDTRETPEGEKSTGQATVSFRPPPQEPFWLREVRFHGRLFRLEYVGISKFACNSFSAQSLELGVFLNKDTFVSELKYTEDVEFMIDYKRLDIQVRFLVRDGSISRTFKLEIQFKDIVENFIEWDKANRSRACLTIANKYPARYWSLDTRMLPRSNFAFRLNDSWKRKTNLHIRSPADNNFPLQLNMPDLSDQLGKMTVFRLSFYLKDKYEAEEFKSLIKQAGDYNLVPKSDQIDTNPRLQVISGNTMRKHVDRSMLDFDVLYMTESNLSHYYLHDYNLSDEFYDILSNQPKSFALDFMERISARKQREYDPLTYLNVRICKQKSGPRKSYNVPPFCVMMKKVVISPTTMYILPPAMETSNRVIRHFKSYKDNFLRVQFVDEASGTVGSAANNYAICHRIYNILVNGIKIGDRHYEFLAFSSSQLRDHSCWFFAPKSGLTADDIRAWMGDFSSNKNVAKYAARMGQCFSSTRAILTLQVNDIKEIPDIIRNRYNFSDGTGKISPALAHEIAKTLELKTTPCAFQFRLAGYKGVLCQSRYLRGREIQVRPSQQKFNSTHNVLEIIRGSCMITAYLNRQAITILSALGVPDEVFIEMKDAQVLELDRMLKNENTAIRVLQQNIDEYGMTRTMAELVKAGFLYHKDPYLVNLISLFRITVLRDLKKKAKIRVSDGAFLLGVLDETETLEGDQIYCCKSDPNNPNVRHVIEGPCVVFRNPCFHPGDVRVVTAVNCKKLDHLVDVVVFPALGFRDLPSQLSGGDLDGDDFT</sequence>
<name>A0ACA9KH23_9GLOM</name>
<organism evidence="1 2">
    <name type="scientific">Acaulospora colombiana</name>
    <dbReference type="NCBI Taxonomy" id="27376"/>
    <lineage>
        <taxon>Eukaryota</taxon>
        <taxon>Fungi</taxon>
        <taxon>Fungi incertae sedis</taxon>
        <taxon>Mucoromycota</taxon>
        <taxon>Glomeromycotina</taxon>
        <taxon>Glomeromycetes</taxon>
        <taxon>Diversisporales</taxon>
        <taxon>Acaulosporaceae</taxon>
        <taxon>Acaulospora</taxon>
    </lineage>
</organism>
<keyword evidence="2" id="KW-1185">Reference proteome</keyword>